<proteinExistence type="predicted"/>
<dbReference type="Gene3D" id="1.20.1250.20">
    <property type="entry name" value="MFS general substrate transporter like domains"/>
    <property type="match status" value="1"/>
</dbReference>
<dbReference type="Pfam" id="PF07690">
    <property type="entry name" value="MFS_1"/>
    <property type="match status" value="1"/>
</dbReference>
<dbReference type="PANTHER" id="PTHR43791">
    <property type="entry name" value="PERMEASE-RELATED"/>
    <property type="match status" value="1"/>
</dbReference>
<accession>A0A9N9Y0W4</accession>
<keyword evidence="9" id="KW-1185">Reference proteome</keyword>
<sequence>MTQNTDIELVKTTKDNDTGKPEMEIREGEVILQDGQIADFQYQLTPEDDARIRRRIDYCLIPIMTVTYCLQFIDKNTLVDAAVLGMTQDLRATGNEYSWAGSIFYIGYLVACYPLAFLMVKLPLGKVLAATMVGWAIVLLCTAALENAAGLLAVRFFLGATESAISPGFNMVTAMWYKRSEQTSRIGVWFLGNSIGGFVGSIIFYGMGHLKSFSSWRAGFLVVGSINLLWGLSMVYIFPDTPMTSRFLNKQDRKRAIARVQENKTGIKNNKFKIDQALISLKDPLCLLIFLLQVTAAIPNGGITNASRRSLQINLITSLIIKGIGFGTLETILLKMATYGFQVIFIGMGIVGCQYMKNARILWMCIFNLICIAGGFMVRFLPVEKLWPRFFGVCLMMSFAAGVPMKMSLVSSNVGGFTRKATAFIGYCVGNMIGPQMFSAREAPTYPSGFVGMIGCWAAVFVEALILLFYLKRENRRRDKLQARDIGTPSDSQDDMDNFSDKTDLENLSFRYIY</sequence>
<feature type="transmembrane region" description="Helical" evidence="6">
    <location>
        <begin position="361"/>
        <end position="381"/>
    </location>
</feature>
<evidence type="ECO:0000256" key="3">
    <source>
        <dbReference type="ARBA" id="ARBA00022692"/>
    </source>
</evidence>
<keyword evidence="2" id="KW-0813">Transport</keyword>
<reference evidence="8 9" key="2">
    <citation type="submission" date="2021-10" db="EMBL/GenBank/DDBJ databases">
        <authorList>
            <person name="Piombo E."/>
        </authorList>
    </citation>
    <scope>NUCLEOTIDE SEQUENCE [LARGE SCALE GENOMIC DNA]</scope>
</reference>
<dbReference type="PANTHER" id="PTHR43791:SF103">
    <property type="entry name" value="MAJOR FACILITATOR SUPERFAMILY (MFS) PROFILE DOMAIN-CONTAINING PROTEIN-RELATED"/>
    <property type="match status" value="1"/>
</dbReference>
<evidence type="ECO:0000256" key="2">
    <source>
        <dbReference type="ARBA" id="ARBA00022448"/>
    </source>
</evidence>
<feature type="transmembrane region" description="Helical" evidence="6">
    <location>
        <begin position="186"/>
        <end position="206"/>
    </location>
</feature>
<dbReference type="InterPro" id="IPR020846">
    <property type="entry name" value="MFS_dom"/>
</dbReference>
<feature type="transmembrane region" description="Helical" evidence="6">
    <location>
        <begin position="387"/>
        <end position="409"/>
    </location>
</feature>
<comment type="caution">
    <text evidence="8">The sequence shown here is derived from an EMBL/GenBank/DDBJ whole genome shotgun (WGS) entry which is preliminary data.</text>
</comment>
<evidence type="ECO:0000313" key="8">
    <source>
        <dbReference type="EMBL" id="CAG9989197.1"/>
    </source>
</evidence>
<evidence type="ECO:0000259" key="7">
    <source>
        <dbReference type="PROSITE" id="PS50850"/>
    </source>
</evidence>
<dbReference type="GO" id="GO:0016020">
    <property type="term" value="C:membrane"/>
    <property type="evidence" value="ECO:0007669"/>
    <property type="project" value="UniProtKB-SubCell"/>
</dbReference>
<dbReference type="InterPro" id="IPR011701">
    <property type="entry name" value="MFS"/>
</dbReference>
<name>A0A9N9Y0W4_9HYPO</name>
<dbReference type="InterPro" id="IPR036259">
    <property type="entry name" value="MFS_trans_sf"/>
</dbReference>
<gene>
    <name evidence="8" type="ORF">CBYS24578_00014739</name>
</gene>
<dbReference type="GO" id="GO:0022857">
    <property type="term" value="F:transmembrane transporter activity"/>
    <property type="evidence" value="ECO:0007669"/>
    <property type="project" value="InterPro"/>
</dbReference>
<comment type="subcellular location">
    <subcellularLocation>
        <location evidence="1">Membrane</location>
        <topology evidence="1">Multi-pass membrane protein</topology>
    </subcellularLocation>
</comment>
<feature type="transmembrane region" description="Helical" evidence="6">
    <location>
        <begin position="450"/>
        <end position="471"/>
    </location>
</feature>
<feature type="transmembrane region" description="Helical" evidence="6">
    <location>
        <begin position="99"/>
        <end position="120"/>
    </location>
</feature>
<evidence type="ECO:0000313" key="9">
    <source>
        <dbReference type="Proteomes" id="UP000754883"/>
    </source>
</evidence>
<organism evidence="8 9">
    <name type="scientific">Clonostachys byssicola</name>
    <dbReference type="NCBI Taxonomy" id="160290"/>
    <lineage>
        <taxon>Eukaryota</taxon>
        <taxon>Fungi</taxon>
        <taxon>Dikarya</taxon>
        <taxon>Ascomycota</taxon>
        <taxon>Pezizomycotina</taxon>
        <taxon>Sordariomycetes</taxon>
        <taxon>Hypocreomycetidae</taxon>
        <taxon>Hypocreales</taxon>
        <taxon>Bionectriaceae</taxon>
        <taxon>Clonostachys</taxon>
    </lineage>
</organism>
<keyword evidence="5 6" id="KW-0472">Membrane</keyword>
<dbReference type="SUPFAM" id="SSF103473">
    <property type="entry name" value="MFS general substrate transporter"/>
    <property type="match status" value="1"/>
</dbReference>
<dbReference type="Proteomes" id="UP000754883">
    <property type="component" value="Unassembled WGS sequence"/>
</dbReference>
<keyword evidence="3 6" id="KW-0812">Transmembrane</keyword>
<reference evidence="9" key="1">
    <citation type="submission" date="2019-06" db="EMBL/GenBank/DDBJ databases">
        <authorList>
            <person name="Broberg M."/>
        </authorList>
    </citation>
    <scope>NUCLEOTIDE SEQUENCE [LARGE SCALE GENOMIC DNA]</scope>
</reference>
<feature type="transmembrane region" description="Helical" evidence="6">
    <location>
        <begin position="218"/>
        <end position="238"/>
    </location>
</feature>
<dbReference type="AlphaFoldDB" id="A0A9N9Y0W4"/>
<protein>
    <recommendedName>
        <fullName evidence="7">Major facilitator superfamily (MFS) profile domain-containing protein</fullName>
    </recommendedName>
</protein>
<dbReference type="EMBL" id="CABFNO020001465">
    <property type="protein sequence ID" value="CAG9989197.1"/>
    <property type="molecule type" value="Genomic_DNA"/>
</dbReference>
<dbReference type="OrthoDB" id="6730379at2759"/>
<keyword evidence="4 6" id="KW-1133">Transmembrane helix</keyword>
<evidence type="ECO:0000256" key="1">
    <source>
        <dbReference type="ARBA" id="ARBA00004141"/>
    </source>
</evidence>
<feature type="domain" description="Major facilitator superfamily (MFS) profile" evidence="7">
    <location>
        <begin position="60"/>
        <end position="476"/>
    </location>
</feature>
<evidence type="ECO:0000256" key="5">
    <source>
        <dbReference type="ARBA" id="ARBA00023136"/>
    </source>
</evidence>
<evidence type="ECO:0000256" key="6">
    <source>
        <dbReference type="SAM" id="Phobius"/>
    </source>
</evidence>
<dbReference type="PROSITE" id="PS50850">
    <property type="entry name" value="MFS"/>
    <property type="match status" value="1"/>
</dbReference>
<evidence type="ECO:0000256" key="4">
    <source>
        <dbReference type="ARBA" id="ARBA00022989"/>
    </source>
</evidence>